<dbReference type="PROSITE" id="PS51935">
    <property type="entry name" value="NLPC_P60"/>
    <property type="match status" value="1"/>
</dbReference>
<dbReference type="InterPro" id="IPR051202">
    <property type="entry name" value="Peptidase_C40"/>
</dbReference>
<evidence type="ECO:0000259" key="5">
    <source>
        <dbReference type="PROSITE" id="PS51935"/>
    </source>
</evidence>
<dbReference type="SUPFAM" id="SSF54001">
    <property type="entry name" value="Cysteine proteinases"/>
    <property type="match status" value="1"/>
</dbReference>
<feature type="domain" description="NlpC/P60" evidence="5">
    <location>
        <begin position="239"/>
        <end position="368"/>
    </location>
</feature>
<comment type="similarity">
    <text evidence="1">Belongs to the peptidase C40 family.</text>
</comment>
<dbReference type="RefSeq" id="WP_096197208.1">
    <property type="nucleotide sequence ID" value="NZ_NRGR01000017.1"/>
</dbReference>
<dbReference type="GO" id="GO:0006508">
    <property type="term" value="P:proteolysis"/>
    <property type="evidence" value="ECO:0007669"/>
    <property type="project" value="UniProtKB-KW"/>
</dbReference>
<keyword evidence="2" id="KW-0645">Protease</keyword>
<dbReference type="InterPro" id="IPR038765">
    <property type="entry name" value="Papain-like_cys_pep_sf"/>
</dbReference>
<keyword evidence="4" id="KW-0788">Thiol protease</keyword>
<sequence>MSKKVVAGTLAVGCLAPVALVAGASMVGISMFADSTGSNEAICAGQSLSVSVDGDLPAPVGDFTPDAMEQAAIIVKVGESEGVSAGGQLVALMTAMQESRLGDNPTAFTPDENGDAGVFQQRQLPGWYGTLEEVTDTSYAAKVFYKGKTLAKEEKGGAGPKGYHIPGLINIDGWESLPPTVAAQRVQRSAYPDAYAAHEGQAREILSALSGVDVTIDESEPGSAVCSVGASDGSTVEASGDMKTILDTANTTLGAPYIFGAGDWNGLTGGGQDCSGLTTFAYASAGIRLPRTAREQWSALRSHEVSPSEIQPGDLIFEAWGRLGGEVSHVGMYIGDGEMIEASRGAGRTKISEARLSGDQHVGIARVPKNFTQ</sequence>
<evidence type="ECO:0000256" key="1">
    <source>
        <dbReference type="ARBA" id="ARBA00007074"/>
    </source>
</evidence>
<accession>A0A2A3YIJ3</accession>
<gene>
    <name evidence="6" type="ORF">CIK66_10525</name>
</gene>
<dbReference type="Pfam" id="PF00877">
    <property type="entry name" value="NLPC_P60"/>
    <property type="match status" value="1"/>
</dbReference>
<reference evidence="6 7" key="1">
    <citation type="journal article" date="2017" name="Elife">
        <title>Extensive horizontal gene transfer in cheese-associated bacteria.</title>
        <authorList>
            <person name="Bonham K.S."/>
            <person name="Wolfe B.E."/>
            <person name="Dutton R.J."/>
        </authorList>
    </citation>
    <scope>NUCLEOTIDE SEQUENCE [LARGE SCALE GENOMIC DNA]</scope>
    <source>
        <strain evidence="6 7">341_9</strain>
    </source>
</reference>
<dbReference type="AlphaFoldDB" id="A0A2A3YIJ3"/>
<dbReference type="PANTHER" id="PTHR47053">
    <property type="entry name" value="MUREIN DD-ENDOPEPTIDASE MEPH-RELATED"/>
    <property type="match status" value="1"/>
</dbReference>
<dbReference type="GO" id="GO:0008234">
    <property type="term" value="F:cysteine-type peptidase activity"/>
    <property type="evidence" value="ECO:0007669"/>
    <property type="project" value="UniProtKB-KW"/>
</dbReference>
<dbReference type="Gene3D" id="3.90.1720.10">
    <property type="entry name" value="endopeptidase domain like (from Nostoc punctiforme)"/>
    <property type="match status" value="1"/>
</dbReference>
<dbReference type="OrthoDB" id="5496837at2"/>
<evidence type="ECO:0000256" key="4">
    <source>
        <dbReference type="ARBA" id="ARBA00022807"/>
    </source>
</evidence>
<keyword evidence="3" id="KW-0378">Hydrolase</keyword>
<dbReference type="PANTHER" id="PTHR47053:SF1">
    <property type="entry name" value="MUREIN DD-ENDOPEPTIDASE MEPH-RELATED"/>
    <property type="match status" value="1"/>
</dbReference>
<evidence type="ECO:0000256" key="2">
    <source>
        <dbReference type="ARBA" id="ARBA00022670"/>
    </source>
</evidence>
<evidence type="ECO:0000313" key="7">
    <source>
        <dbReference type="Proteomes" id="UP000218598"/>
    </source>
</evidence>
<proteinExistence type="inferred from homology"/>
<keyword evidence="7" id="KW-1185">Reference proteome</keyword>
<name>A0A2A3YIJ3_9MICO</name>
<dbReference type="InterPro" id="IPR000064">
    <property type="entry name" value="NLP_P60_dom"/>
</dbReference>
<organism evidence="6 7">
    <name type="scientific">Brachybacterium alimentarium</name>
    <dbReference type="NCBI Taxonomy" id="47845"/>
    <lineage>
        <taxon>Bacteria</taxon>
        <taxon>Bacillati</taxon>
        <taxon>Actinomycetota</taxon>
        <taxon>Actinomycetes</taxon>
        <taxon>Micrococcales</taxon>
        <taxon>Dermabacteraceae</taxon>
        <taxon>Brachybacterium</taxon>
    </lineage>
</organism>
<evidence type="ECO:0000313" key="6">
    <source>
        <dbReference type="EMBL" id="PCC39114.1"/>
    </source>
</evidence>
<dbReference type="Proteomes" id="UP000218598">
    <property type="component" value="Unassembled WGS sequence"/>
</dbReference>
<evidence type="ECO:0000256" key="3">
    <source>
        <dbReference type="ARBA" id="ARBA00022801"/>
    </source>
</evidence>
<dbReference type="EMBL" id="NRGR01000017">
    <property type="protein sequence ID" value="PCC39114.1"/>
    <property type="molecule type" value="Genomic_DNA"/>
</dbReference>
<comment type="caution">
    <text evidence="6">The sequence shown here is derived from an EMBL/GenBank/DDBJ whole genome shotgun (WGS) entry which is preliminary data.</text>
</comment>
<protein>
    <recommendedName>
        <fullName evidence="5">NlpC/P60 domain-containing protein</fullName>
    </recommendedName>
</protein>